<keyword evidence="1" id="KW-0998">Cell outer membrane</keyword>
<keyword evidence="5" id="KW-1185">Reference proteome</keyword>
<dbReference type="GO" id="GO:0015920">
    <property type="term" value="P:lipopolysaccharide transport"/>
    <property type="evidence" value="ECO:0007669"/>
    <property type="project" value="InterPro"/>
</dbReference>
<dbReference type="Gene3D" id="2.60.450.10">
    <property type="entry name" value="Lipopolysaccharide (LPS) transport protein A like domain"/>
    <property type="match status" value="1"/>
</dbReference>
<comment type="function">
    <text evidence="1">Involved in the assembly of lipopolysaccharide (LPS) at the surface of the outer membrane.</text>
</comment>
<dbReference type="InterPro" id="IPR050218">
    <property type="entry name" value="LptD"/>
</dbReference>
<dbReference type="Proteomes" id="UP000237889">
    <property type="component" value="Chromosome"/>
</dbReference>
<proteinExistence type="inferred from homology"/>
<dbReference type="InterPro" id="IPR020889">
    <property type="entry name" value="LipoPS_assembly_LptD"/>
</dbReference>
<dbReference type="KEGG" id="phr:C6569_05355"/>
<dbReference type="InterPro" id="IPR007543">
    <property type="entry name" value="LptD_C"/>
</dbReference>
<organism evidence="4 5">
    <name type="scientific">Phreatobacter cathodiphilus</name>
    <dbReference type="NCBI Taxonomy" id="1868589"/>
    <lineage>
        <taxon>Bacteria</taxon>
        <taxon>Pseudomonadati</taxon>
        <taxon>Pseudomonadota</taxon>
        <taxon>Alphaproteobacteria</taxon>
        <taxon>Hyphomicrobiales</taxon>
        <taxon>Phreatobacteraceae</taxon>
        <taxon>Phreatobacter</taxon>
    </lineage>
</organism>
<dbReference type="Pfam" id="PF04453">
    <property type="entry name" value="LptD"/>
    <property type="match status" value="1"/>
</dbReference>
<keyword evidence="1" id="KW-0732">Signal</keyword>
<evidence type="ECO:0000256" key="1">
    <source>
        <dbReference type="HAMAP-Rule" id="MF_01411"/>
    </source>
</evidence>
<dbReference type="RefSeq" id="WP_106747864.1">
    <property type="nucleotide sequence ID" value="NZ_CP027668.1"/>
</dbReference>
<name>A0A2S0N8P1_9HYPH</name>
<accession>A0A2S0N8P1</accession>
<dbReference type="HAMAP" id="MF_01411">
    <property type="entry name" value="LPS_assembly_LptD"/>
    <property type="match status" value="1"/>
</dbReference>
<reference evidence="4 5" key="1">
    <citation type="submission" date="2018-03" db="EMBL/GenBank/DDBJ databases">
        <title>Genome sequencing of Phreatobacter sp.</title>
        <authorList>
            <person name="Kim S.-J."/>
            <person name="Heo J."/>
            <person name="Kwon S.-W."/>
        </authorList>
    </citation>
    <scope>NUCLEOTIDE SEQUENCE [LARGE SCALE GENOMIC DNA]</scope>
    <source>
        <strain evidence="4 5">S-12</strain>
    </source>
</reference>
<gene>
    <name evidence="1" type="primary">lptD</name>
    <name evidence="4" type="ORF">C6569_05355</name>
</gene>
<dbReference type="PANTHER" id="PTHR30189">
    <property type="entry name" value="LPS-ASSEMBLY PROTEIN"/>
    <property type="match status" value="1"/>
</dbReference>
<feature type="region of interest" description="Disordered" evidence="2">
    <location>
        <begin position="58"/>
        <end position="92"/>
    </location>
</feature>
<comment type="similarity">
    <text evidence="1">Belongs to the LptD family.</text>
</comment>
<dbReference type="GO" id="GO:0009279">
    <property type="term" value="C:cell outer membrane"/>
    <property type="evidence" value="ECO:0007669"/>
    <property type="project" value="UniProtKB-SubCell"/>
</dbReference>
<comment type="subcellular location">
    <subcellularLocation>
        <location evidence="1">Cell outer membrane</location>
    </subcellularLocation>
</comment>
<comment type="subunit">
    <text evidence="1">Component of the lipopolysaccharide transport and assembly complex.</text>
</comment>
<evidence type="ECO:0000313" key="5">
    <source>
        <dbReference type="Proteomes" id="UP000237889"/>
    </source>
</evidence>
<dbReference type="OrthoDB" id="9760225at2"/>
<comment type="caution">
    <text evidence="1">Lacks conserved residue(s) required for the propagation of feature annotation.</text>
</comment>
<sequence length="887" mass="98649">MLRAARRPAASTTRIARSALTATASLLALVVASGGLAPLRAQTADAPVEGRSYILDPTQVQNQPAPPSPVRSAGPPTAVAGPTFSSTPPGTPMQVNAGQLVYDERTSRVSARGNVQIYYDGRTIEADVVTYDQRSGRVRATGNVRITEPSGNIAHGQDMEFDQQFTNGFIRSLNLETPDRRFIGATDVTREGGDTTTFERAAYTACASCRADLSKPPTWVIKAKRIIHRESERTIYFEDARFEMFGVPIAYMPRFWSPDPTVRKASGILVPGIAGSNRTGIGVEVPYFWNIQPNYDLLIAPRYYSRQGFMPIAEWRHGFESGYYSIRAAGIRQNDPGVFMYNDGVTREVGNREFRGILHTTGIFRVTERWSVGWDLNLMSDTAFLRDYSLSLPGQTEANSRVFLRGQGSRSWFDLSATRYVGITATDTDNKILPTTHPVLDYFRVLDQSVMGGEFSWRTSVVSLSREAADVSRRNPFAVDTTNPQNPLAPMICNRSLPRGQTALYTNLDPRNCLVNGIDGNYSRVSAEAAWRRRVIDAMGQVWEPFVSVRGDVTYHHLKDESAVLGSFSRLAQDDRIYTRFMPAVGMTYRYPWIAGNAYGTTTVEPILQIIARPSEQNIGYIPNEDAQSLVFDDTNLFQVNKFSGWDRVEGGGRLNYGLNVTHRFTNGSSMNVMFGQSLHLFGINSFSAGALYDMAATGANSGLDKQRSDYVARFQYQLDRNFRFSARGRFDERTFAVQRGEIDATGRFGNFALTGTYGFLAPQPDLGYLVSRSAVGAALSYTVATNWTLYGAARFAFQRQNLAATVASDLTERNKIEGLTVGVNYLDDAMQLGFYYSRDFAAEVVTLNNVATTRDVHRFMFRFNLRTIGELTLSQNVSNWFNPPSQ</sequence>
<dbReference type="EMBL" id="CP027668">
    <property type="protein sequence ID" value="AVO44534.1"/>
    <property type="molecule type" value="Genomic_DNA"/>
</dbReference>
<evidence type="ECO:0000313" key="4">
    <source>
        <dbReference type="EMBL" id="AVO44534.1"/>
    </source>
</evidence>
<dbReference type="GO" id="GO:0043165">
    <property type="term" value="P:Gram-negative-bacterium-type cell outer membrane assembly"/>
    <property type="evidence" value="ECO:0007669"/>
    <property type="project" value="UniProtKB-UniRule"/>
</dbReference>
<dbReference type="AlphaFoldDB" id="A0A2S0N8P1"/>
<dbReference type="GO" id="GO:1990351">
    <property type="term" value="C:transporter complex"/>
    <property type="evidence" value="ECO:0007669"/>
    <property type="project" value="TreeGrafter"/>
</dbReference>
<evidence type="ECO:0000259" key="3">
    <source>
        <dbReference type="Pfam" id="PF04453"/>
    </source>
</evidence>
<dbReference type="PANTHER" id="PTHR30189:SF1">
    <property type="entry name" value="LPS-ASSEMBLY PROTEIN LPTD"/>
    <property type="match status" value="1"/>
</dbReference>
<protein>
    <recommendedName>
        <fullName evidence="1">LPS-assembly protein LptD</fullName>
    </recommendedName>
</protein>
<evidence type="ECO:0000256" key="2">
    <source>
        <dbReference type="SAM" id="MobiDB-lite"/>
    </source>
</evidence>
<feature type="domain" description="LptD C-terminal" evidence="3">
    <location>
        <begin position="354"/>
        <end position="788"/>
    </location>
</feature>
<keyword evidence="1" id="KW-0472">Membrane</keyword>